<dbReference type="AlphaFoldDB" id="A0A9W6TE97"/>
<accession>A0A9W6TE97</accession>
<dbReference type="Proteomes" id="UP001165083">
    <property type="component" value="Unassembled WGS sequence"/>
</dbReference>
<gene>
    <name evidence="1" type="ORF">Plil01_000226600</name>
</gene>
<protein>
    <submittedName>
        <fullName evidence="1">Unnamed protein product</fullName>
    </submittedName>
</protein>
<evidence type="ECO:0000313" key="2">
    <source>
        <dbReference type="Proteomes" id="UP001165083"/>
    </source>
</evidence>
<organism evidence="1 2">
    <name type="scientific">Phytophthora lilii</name>
    <dbReference type="NCBI Taxonomy" id="2077276"/>
    <lineage>
        <taxon>Eukaryota</taxon>
        <taxon>Sar</taxon>
        <taxon>Stramenopiles</taxon>
        <taxon>Oomycota</taxon>
        <taxon>Peronosporomycetes</taxon>
        <taxon>Peronosporales</taxon>
        <taxon>Peronosporaceae</taxon>
        <taxon>Phytophthora</taxon>
    </lineage>
</organism>
<name>A0A9W6TE97_9STRA</name>
<keyword evidence="2" id="KW-1185">Reference proteome</keyword>
<sequence>MNSDENSTAFQQPLELFHDADAPLAQTASTTERCVTSGTCRVDHQPVEKHISTKMLVSMLSSSTPLSHDV</sequence>
<comment type="caution">
    <text evidence="1">The sequence shown here is derived from an EMBL/GenBank/DDBJ whole genome shotgun (WGS) entry which is preliminary data.</text>
</comment>
<dbReference type="EMBL" id="BSXW01000080">
    <property type="protein sequence ID" value="GMF11577.1"/>
    <property type="molecule type" value="Genomic_DNA"/>
</dbReference>
<proteinExistence type="predicted"/>
<reference evidence="1" key="1">
    <citation type="submission" date="2023-04" db="EMBL/GenBank/DDBJ databases">
        <title>Phytophthora lilii NBRC 32176.</title>
        <authorList>
            <person name="Ichikawa N."/>
            <person name="Sato H."/>
            <person name="Tonouchi N."/>
        </authorList>
    </citation>
    <scope>NUCLEOTIDE SEQUENCE</scope>
    <source>
        <strain evidence="1">NBRC 32176</strain>
    </source>
</reference>
<evidence type="ECO:0000313" key="1">
    <source>
        <dbReference type="EMBL" id="GMF11577.1"/>
    </source>
</evidence>